<sequence length="230" mass="26003">MSKLSTVDAEFKFIHLQIIDLIDNEDKLVAQQGVFDDLEDKVSALFLRLHQLTRTLSPSPAPSASLAERTILAKRLHHLEKCINTAKTAITGLPDGLDDLALIAKSEAQLADYKSQLVPIRDELLHSGDVLEDDTLLDLHAELEQQLFDCSHVIHRHLARHDTERTPTTPVASSGVKLPKLDVLVFDGNIINWTKFWQQFRVSVHDRTNITETEKLIYLQHALKVAQLRQ</sequence>
<dbReference type="AlphaFoldDB" id="A0A1X7UIY8"/>
<protein>
    <submittedName>
        <fullName evidence="1">Uncharacterized protein</fullName>
    </submittedName>
</protein>
<name>A0A1X7UIY8_AMPQE</name>
<dbReference type="Pfam" id="PF03564">
    <property type="entry name" value="DUF1759"/>
    <property type="match status" value="1"/>
</dbReference>
<dbReference type="InParanoid" id="A0A1X7UIY8"/>
<reference evidence="1" key="1">
    <citation type="submission" date="2017-05" db="UniProtKB">
        <authorList>
            <consortium name="EnsemblMetazoa"/>
        </authorList>
    </citation>
    <scope>IDENTIFICATION</scope>
</reference>
<organism evidence="1">
    <name type="scientific">Amphimedon queenslandica</name>
    <name type="common">Sponge</name>
    <dbReference type="NCBI Taxonomy" id="400682"/>
    <lineage>
        <taxon>Eukaryota</taxon>
        <taxon>Metazoa</taxon>
        <taxon>Porifera</taxon>
        <taxon>Demospongiae</taxon>
        <taxon>Heteroscleromorpha</taxon>
        <taxon>Haplosclerida</taxon>
        <taxon>Niphatidae</taxon>
        <taxon>Amphimedon</taxon>
    </lineage>
</organism>
<proteinExistence type="predicted"/>
<dbReference type="EnsemblMetazoa" id="Aqu2.1.27717_001">
    <property type="protein sequence ID" value="Aqu2.1.27717_001"/>
    <property type="gene ID" value="Aqu2.1.27717"/>
</dbReference>
<accession>A0A1X7UIY8</accession>
<evidence type="ECO:0000313" key="1">
    <source>
        <dbReference type="EnsemblMetazoa" id="Aqu2.1.27717_001"/>
    </source>
</evidence>
<dbReference type="InterPro" id="IPR005312">
    <property type="entry name" value="DUF1759"/>
</dbReference>
<dbReference type="OrthoDB" id="8046937at2759"/>